<dbReference type="PROSITE" id="PS51186">
    <property type="entry name" value="GNAT"/>
    <property type="match status" value="1"/>
</dbReference>
<dbReference type="Pfam" id="PF13302">
    <property type="entry name" value="Acetyltransf_3"/>
    <property type="match status" value="1"/>
</dbReference>
<dbReference type="GO" id="GO:0016747">
    <property type="term" value="F:acyltransferase activity, transferring groups other than amino-acyl groups"/>
    <property type="evidence" value="ECO:0007669"/>
    <property type="project" value="InterPro"/>
</dbReference>
<feature type="domain" description="N-acetyltransferase" evidence="1">
    <location>
        <begin position="17"/>
        <end position="188"/>
    </location>
</feature>
<evidence type="ECO:0000259" key="1">
    <source>
        <dbReference type="PROSITE" id="PS51186"/>
    </source>
</evidence>
<dbReference type="SUPFAM" id="SSF55729">
    <property type="entry name" value="Acyl-CoA N-acyltransferases (Nat)"/>
    <property type="match status" value="1"/>
</dbReference>
<dbReference type="PANTHER" id="PTHR43792">
    <property type="entry name" value="GNAT FAMILY, PUTATIVE (AFU_ORTHOLOGUE AFUA_3G00765)-RELATED-RELATED"/>
    <property type="match status" value="1"/>
</dbReference>
<sequence length="194" mass="21737">MLQQLRQQQTIPFSQQHQLSLLNRTDMAAICTMLNDERVNQYLYFAPAPESTYHSYFGPQFDAMEQNLAAGELPQPLMVAIRTEQGEFAGMAALMATEGKPGTYDVGYQLPANSWGHGLATAACRLLVDFAFKHYQAERVQADAYDSNNGSKRVLEKSGLGRTHKIYGHFEGGIDQSWFAIDKAQWLRSRQIAG</sequence>
<dbReference type="KEGG" id="fes:HER31_14495"/>
<protein>
    <submittedName>
        <fullName evidence="2">GNAT family N-acetyltransferase</fullName>
    </submittedName>
</protein>
<evidence type="ECO:0000313" key="3">
    <source>
        <dbReference type="Proteomes" id="UP000501602"/>
    </source>
</evidence>
<dbReference type="InterPro" id="IPR051531">
    <property type="entry name" value="N-acetyltransferase"/>
</dbReference>
<dbReference type="Proteomes" id="UP000501602">
    <property type="component" value="Chromosome"/>
</dbReference>
<dbReference type="Gene3D" id="3.40.630.30">
    <property type="match status" value="1"/>
</dbReference>
<evidence type="ECO:0000313" key="2">
    <source>
        <dbReference type="EMBL" id="QIZ77999.1"/>
    </source>
</evidence>
<dbReference type="InterPro" id="IPR016181">
    <property type="entry name" value="Acyl_CoA_acyltransferase"/>
</dbReference>
<dbReference type="EMBL" id="CP051180">
    <property type="protein sequence ID" value="QIZ77999.1"/>
    <property type="molecule type" value="Genomic_DNA"/>
</dbReference>
<keyword evidence="3" id="KW-1185">Reference proteome</keyword>
<dbReference type="InterPro" id="IPR000182">
    <property type="entry name" value="GNAT_dom"/>
</dbReference>
<reference evidence="2 3" key="1">
    <citation type="submission" date="2020-04" db="EMBL/GenBank/DDBJ databases">
        <title>Ferrimonas sp. S7 isolated from sea water.</title>
        <authorList>
            <person name="Bae S.S."/>
            <person name="Baek K."/>
        </authorList>
    </citation>
    <scope>NUCLEOTIDE SEQUENCE [LARGE SCALE GENOMIC DNA]</scope>
    <source>
        <strain evidence="2 3">S7</strain>
    </source>
</reference>
<name>A0A6H1UH94_9GAMM</name>
<keyword evidence="2" id="KW-0808">Transferase</keyword>
<organism evidence="2 3">
    <name type="scientific">Ferrimonas lipolytica</name>
    <dbReference type="NCBI Taxonomy" id="2724191"/>
    <lineage>
        <taxon>Bacteria</taxon>
        <taxon>Pseudomonadati</taxon>
        <taxon>Pseudomonadota</taxon>
        <taxon>Gammaproteobacteria</taxon>
        <taxon>Alteromonadales</taxon>
        <taxon>Ferrimonadaceae</taxon>
        <taxon>Ferrimonas</taxon>
    </lineage>
</organism>
<gene>
    <name evidence="2" type="ORF">HER31_14495</name>
</gene>
<accession>A0A6H1UH94</accession>
<dbReference type="AlphaFoldDB" id="A0A6H1UH94"/>
<dbReference type="RefSeq" id="WP_168661535.1">
    <property type="nucleotide sequence ID" value="NZ_CP051180.1"/>
</dbReference>
<proteinExistence type="predicted"/>